<keyword evidence="1" id="KW-0812">Transmembrane</keyword>
<feature type="transmembrane region" description="Helical" evidence="1">
    <location>
        <begin position="233"/>
        <end position="255"/>
    </location>
</feature>
<dbReference type="PANTHER" id="PTHR34414">
    <property type="entry name" value="HET DOMAIN-CONTAINING PROTEIN-RELATED"/>
    <property type="match status" value="1"/>
</dbReference>
<dbReference type="InterPro" id="IPR046536">
    <property type="entry name" value="DUF6601"/>
</dbReference>
<dbReference type="AlphaFoldDB" id="A0A6G1HBM1"/>
<evidence type="ECO:0000313" key="3">
    <source>
        <dbReference type="Proteomes" id="UP000800041"/>
    </source>
</evidence>
<proteinExistence type="predicted"/>
<dbReference type="OrthoDB" id="5086500at2759"/>
<dbReference type="Pfam" id="PF20246">
    <property type="entry name" value="DUF6601"/>
    <property type="match status" value="1"/>
</dbReference>
<evidence type="ECO:0000256" key="1">
    <source>
        <dbReference type="SAM" id="Phobius"/>
    </source>
</evidence>
<organism evidence="2 3">
    <name type="scientific">Aulographum hederae CBS 113979</name>
    <dbReference type="NCBI Taxonomy" id="1176131"/>
    <lineage>
        <taxon>Eukaryota</taxon>
        <taxon>Fungi</taxon>
        <taxon>Dikarya</taxon>
        <taxon>Ascomycota</taxon>
        <taxon>Pezizomycotina</taxon>
        <taxon>Dothideomycetes</taxon>
        <taxon>Pleosporomycetidae</taxon>
        <taxon>Aulographales</taxon>
        <taxon>Aulographaceae</taxon>
    </lineage>
</organism>
<feature type="transmembrane region" description="Helical" evidence="1">
    <location>
        <begin position="275"/>
        <end position="308"/>
    </location>
</feature>
<dbReference type="PANTHER" id="PTHR34414:SF1">
    <property type="entry name" value="SUBTILISIN-LIKE SERINE PROTEASE"/>
    <property type="match status" value="1"/>
</dbReference>
<dbReference type="EMBL" id="ML977142">
    <property type="protein sequence ID" value="KAF1990457.1"/>
    <property type="molecule type" value="Genomic_DNA"/>
</dbReference>
<keyword evidence="1" id="KW-0472">Membrane</keyword>
<keyword evidence="3" id="KW-1185">Reference proteome</keyword>
<keyword evidence="1" id="KW-1133">Transmembrane helix</keyword>
<dbReference type="Proteomes" id="UP000800041">
    <property type="component" value="Unassembled WGS sequence"/>
</dbReference>
<evidence type="ECO:0000313" key="2">
    <source>
        <dbReference type="EMBL" id="KAF1990457.1"/>
    </source>
</evidence>
<gene>
    <name evidence="2" type="ORF">K402DRAFT_390074</name>
</gene>
<sequence length="336" mass="38719">MESHLARHLTSETTGLNRMLTFNNRDRTLSRQRGAQLLPGQPRVYLDDGKLRTYLRKAHLTFDLDKIAPHLWLVVTPHHAHISALHHQAVRGRVPVVAESPHLHLVWYHDRIFIKPIPPYLLSHAFWDYIGETDKELWKTLAGFMRTYAYLIQFEVDFCKAQSQELGLIPARDDGQDPITFERFATFIAPFSKIHDSEVSPRFHFGELRLTRLNMFARVFLRKATYHHINAQWNTYLGTFMTPFLTVFVILNTVLTAMQVDLGVLNLPQVSNSWGVFAVACRWFSVLTILLVATALIFIFIVIVFMLIHDQVFSYKVRQAKKKDAIAAAQLKSGVV</sequence>
<name>A0A6G1HBM1_9PEZI</name>
<reference evidence="2" key="1">
    <citation type="journal article" date="2020" name="Stud. Mycol.">
        <title>101 Dothideomycetes genomes: a test case for predicting lifestyles and emergence of pathogens.</title>
        <authorList>
            <person name="Haridas S."/>
            <person name="Albert R."/>
            <person name="Binder M."/>
            <person name="Bloem J."/>
            <person name="Labutti K."/>
            <person name="Salamov A."/>
            <person name="Andreopoulos B."/>
            <person name="Baker S."/>
            <person name="Barry K."/>
            <person name="Bills G."/>
            <person name="Bluhm B."/>
            <person name="Cannon C."/>
            <person name="Castanera R."/>
            <person name="Culley D."/>
            <person name="Daum C."/>
            <person name="Ezra D."/>
            <person name="Gonzalez J."/>
            <person name="Henrissat B."/>
            <person name="Kuo A."/>
            <person name="Liang C."/>
            <person name="Lipzen A."/>
            <person name="Lutzoni F."/>
            <person name="Magnuson J."/>
            <person name="Mondo S."/>
            <person name="Nolan M."/>
            <person name="Ohm R."/>
            <person name="Pangilinan J."/>
            <person name="Park H.-J."/>
            <person name="Ramirez L."/>
            <person name="Alfaro M."/>
            <person name="Sun H."/>
            <person name="Tritt A."/>
            <person name="Yoshinaga Y."/>
            <person name="Zwiers L.-H."/>
            <person name="Turgeon B."/>
            <person name="Goodwin S."/>
            <person name="Spatafora J."/>
            <person name="Crous P."/>
            <person name="Grigoriev I."/>
        </authorList>
    </citation>
    <scope>NUCLEOTIDE SEQUENCE</scope>
    <source>
        <strain evidence="2">CBS 113979</strain>
    </source>
</reference>
<accession>A0A6G1HBM1</accession>
<protein>
    <submittedName>
        <fullName evidence="2">Uncharacterized protein</fullName>
    </submittedName>
</protein>